<feature type="non-terminal residue" evidence="1">
    <location>
        <position position="56"/>
    </location>
</feature>
<gene>
    <name evidence="1" type="ORF">OVN521_LOCUS34123</name>
</gene>
<dbReference type="AlphaFoldDB" id="A0A820NBR3"/>
<dbReference type="Proteomes" id="UP000663866">
    <property type="component" value="Unassembled WGS sequence"/>
</dbReference>
<comment type="caution">
    <text evidence="1">The sequence shown here is derived from an EMBL/GenBank/DDBJ whole genome shotgun (WGS) entry which is preliminary data.</text>
</comment>
<protein>
    <submittedName>
        <fullName evidence="1">Uncharacterized protein</fullName>
    </submittedName>
</protein>
<dbReference type="EMBL" id="CAJOBG010039605">
    <property type="protein sequence ID" value="CAF4388145.1"/>
    <property type="molecule type" value="Genomic_DNA"/>
</dbReference>
<keyword evidence="2" id="KW-1185">Reference proteome</keyword>
<reference evidence="1" key="1">
    <citation type="submission" date="2021-02" db="EMBL/GenBank/DDBJ databases">
        <authorList>
            <person name="Nowell W R."/>
        </authorList>
    </citation>
    <scope>NUCLEOTIDE SEQUENCE</scope>
</reference>
<organism evidence="1 2">
    <name type="scientific">Rotaria magnacalcarata</name>
    <dbReference type="NCBI Taxonomy" id="392030"/>
    <lineage>
        <taxon>Eukaryota</taxon>
        <taxon>Metazoa</taxon>
        <taxon>Spiralia</taxon>
        <taxon>Gnathifera</taxon>
        <taxon>Rotifera</taxon>
        <taxon>Eurotatoria</taxon>
        <taxon>Bdelloidea</taxon>
        <taxon>Philodinida</taxon>
        <taxon>Philodinidae</taxon>
        <taxon>Rotaria</taxon>
    </lineage>
</organism>
<name>A0A820NBR3_9BILA</name>
<proteinExistence type="predicted"/>
<evidence type="ECO:0000313" key="1">
    <source>
        <dbReference type="EMBL" id="CAF4388145.1"/>
    </source>
</evidence>
<accession>A0A820NBR3</accession>
<evidence type="ECO:0000313" key="2">
    <source>
        <dbReference type="Proteomes" id="UP000663866"/>
    </source>
</evidence>
<sequence length="56" mass="6575">MKSAQQSNINEKPNHLNLSISYRFIHLVTHAILLVLHELDQLSNSNLPNRDYIRQH</sequence>